<keyword evidence="1" id="KW-0812">Transmembrane</keyword>
<evidence type="ECO:0000256" key="1">
    <source>
        <dbReference type="SAM" id="Phobius"/>
    </source>
</evidence>
<proteinExistence type="predicted"/>
<reference evidence="2" key="1">
    <citation type="submission" date="2020-11" db="EMBL/GenBank/DDBJ databases">
        <title>Sequencing the genomes of 1000 actinobacteria strains.</title>
        <authorList>
            <person name="Klenk H.-P."/>
        </authorList>
    </citation>
    <scope>NUCLEOTIDE SEQUENCE</scope>
    <source>
        <strain evidence="2">DSM 45356</strain>
    </source>
</reference>
<comment type="caution">
    <text evidence="2">The sequence shown here is derived from an EMBL/GenBank/DDBJ whole genome shotgun (WGS) entry which is preliminary data.</text>
</comment>
<dbReference type="RefSeq" id="WP_197002498.1">
    <property type="nucleotide sequence ID" value="NZ_BONS01000003.1"/>
</dbReference>
<protein>
    <submittedName>
        <fullName evidence="2">Uncharacterized protein</fullName>
    </submittedName>
</protein>
<evidence type="ECO:0000313" key="3">
    <source>
        <dbReference type="Proteomes" id="UP000622552"/>
    </source>
</evidence>
<dbReference type="Proteomes" id="UP000622552">
    <property type="component" value="Unassembled WGS sequence"/>
</dbReference>
<keyword evidence="3" id="KW-1185">Reference proteome</keyword>
<name>A0A8J7KNM0_9ACTN</name>
<sequence length="135" mass="14670">MHPQQPQGITINTKYMWIAFMLAMFKPKALINGHQVNLVWGDNPIPVPPGTHTIEVWVPYLWKIGQAVIQVTVHPGTNVPVFYAAPAITFMKGAIGNQPVEVPGKLAGILLMVVPLVLIVLCCCGSFLTSAMSSH</sequence>
<evidence type="ECO:0000313" key="2">
    <source>
        <dbReference type="EMBL" id="MBG6135387.1"/>
    </source>
</evidence>
<dbReference type="AlphaFoldDB" id="A0A8J7KNM0"/>
<accession>A0A8J7KNM0</accession>
<keyword evidence="1" id="KW-1133">Transmembrane helix</keyword>
<feature type="transmembrane region" description="Helical" evidence="1">
    <location>
        <begin position="106"/>
        <end position="128"/>
    </location>
</feature>
<gene>
    <name evidence="2" type="ORF">IW245_001581</name>
</gene>
<keyword evidence="1" id="KW-0472">Membrane</keyword>
<dbReference type="EMBL" id="JADOUF010000001">
    <property type="protein sequence ID" value="MBG6135387.1"/>
    <property type="molecule type" value="Genomic_DNA"/>
</dbReference>
<organism evidence="2 3">
    <name type="scientific">Longispora fulva</name>
    <dbReference type="NCBI Taxonomy" id="619741"/>
    <lineage>
        <taxon>Bacteria</taxon>
        <taxon>Bacillati</taxon>
        <taxon>Actinomycetota</taxon>
        <taxon>Actinomycetes</taxon>
        <taxon>Micromonosporales</taxon>
        <taxon>Micromonosporaceae</taxon>
        <taxon>Longispora</taxon>
    </lineage>
</organism>